<reference evidence="3" key="1">
    <citation type="submission" date="2025-08" db="UniProtKB">
        <authorList>
            <consortium name="Ensembl"/>
        </authorList>
    </citation>
    <scope>IDENTIFICATION</scope>
</reference>
<keyword evidence="4" id="KW-1185">Reference proteome</keyword>
<sequence length="393" mass="42279">NQIFQVATTGRIYIYIISPQVKFPFPQRNSEAPRGGRLPPPPPLSGPNGRRCPSGSPGGCRPAVPTPRRQRGRPAAGVPGLSAEGEAPGPVRARNHGAERGEPPPAHTLTQRGIRHSPSGGAGADRHGAARALLGGGGQGDGGRLPGTGAVPAVSGDTGGTAWVWGGTKGGGQREGGRNGAGGSARGDLVPLCFLSPCRWTLARRRDDEFGKERICPHCFQFLLPVSRRVRLKPKMKVTPQIEKILKREAKSYKLNMRQTKLLKKYRDSKSVLLITCTSCNKTTRRYGKSRDFLATKAQNSGTPTIKSSLRTPDVKTQSAKKMTPVSCSRLGSKGNTPSSLPRTQASRQVTTSSGSKTPRNSKFHFSKLKRMLNLEEKEKSQKADLKTFLTLL</sequence>
<proteinExistence type="inferred from homology"/>
<feature type="region of interest" description="Disordered" evidence="2">
    <location>
        <begin position="298"/>
        <end position="365"/>
    </location>
</feature>
<evidence type="ECO:0000313" key="3">
    <source>
        <dbReference type="Ensembl" id="ENSACDP00005013252.1"/>
    </source>
</evidence>
<comment type="similarity">
    <text evidence="1">Belongs to the UPF0711 family.</text>
</comment>
<dbReference type="InterPro" id="IPR029779">
    <property type="entry name" value="Rmp24-like"/>
</dbReference>
<evidence type="ECO:0000256" key="2">
    <source>
        <dbReference type="SAM" id="MobiDB-lite"/>
    </source>
</evidence>
<feature type="compositionally biased region" description="Polar residues" evidence="2">
    <location>
        <begin position="298"/>
        <end position="321"/>
    </location>
</feature>
<accession>A0A8B9IJL8</accession>
<dbReference type="Pfam" id="PF15719">
    <property type="entry name" value="Rmp24-like"/>
    <property type="match status" value="1"/>
</dbReference>
<organism evidence="3 4">
    <name type="scientific">Anser cygnoides</name>
    <name type="common">Swan goose</name>
    <dbReference type="NCBI Taxonomy" id="8845"/>
    <lineage>
        <taxon>Eukaryota</taxon>
        <taxon>Metazoa</taxon>
        <taxon>Chordata</taxon>
        <taxon>Craniata</taxon>
        <taxon>Vertebrata</taxon>
        <taxon>Euteleostomi</taxon>
        <taxon>Archelosauria</taxon>
        <taxon>Archosauria</taxon>
        <taxon>Dinosauria</taxon>
        <taxon>Saurischia</taxon>
        <taxon>Theropoda</taxon>
        <taxon>Coelurosauria</taxon>
        <taxon>Aves</taxon>
        <taxon>Neognathae</taxon>
        <taxon>Galloanserae</taxon>
        <taxon>Anseriformes</taxon>
        <taxon>Anatidae</taxon>
        <taxon>Anserinae</taxon>
        <taxon>Anser</taxon>
    </lineage>
</organism>
<reference evidence="3" key="2">
    <citation type="submission" date="2025-09" db="UniProtKB">
        <authorList>
            <consortium name="Ensembl"/>
        </authorList>
    </citation>
    <scope>IDENTIFICATION</scope>
</reference>
<feature type="compositionally biased region" description="Gly residues" evidence="2">
    <location>
        <begin position="134"/>
        <end position="146"/>
    </location>
</feature>
<dbReference type="PANTHER" id="PTHR31402:SF2">
    <property type="entry name" value="UPF0711 PROTEIN C18ORF21"/>
    <property type="match status" value="1"/>
</dbReference>
<dbReference type="Ensembl" id="ENSACDT00005015979.1">
    <property type="protein sequence ID" value="ENSACDP00005013252.1"/>
    <property type="gene ID" value="ENSACDG00005009751.1"/>
</dbReference>
<evidence type="ECO:0000313" key="4">
    <source>
        <dbReference type="Proteomes" id="UP000694521"/>
    </source>
</evidence>
<protein>
    <recommendedName>
        <fullName evidence="5">CR021 protein</fullName>
    </recommendedName>
</protein>
<evidence type="ECO:0008006" key="5">
    <source>
        <dbReference type="Google" id="ProtNLM"/>
    </source>
</evidence>
<feature type="compositionally biased region" description="Polar residues" evidence="2">
    <location>
        <begin position="334"/>
        <end position="359"/>
    </location>
</feature>
<dbReference type="Proteomes" id="UP000694521">
    <property type="component" value="Unplaced"/>
</dbReference>
<dbReference type="AlphaFoldDB" id="A0A8B9IJL8"/>
<feature type="region of interest" description="Disordered" evidence="2">
    <location>
        <begin position="24"/>
        <end position="147"/>
    </location>
</feature>
<evidence type="ECO:0000256" key="1">
    <source>
        <dbReference type="ARBA" id="ARBA00006160"/>
    </source>
</evidence>
<name>A0A8B9IJL8_ANSCY</name>
<dbReference type="PANTHER" id="PTHR31402">
    <property type="entry name" value="UPF0711 PROTEIN C18ORF21"/>
    <property type="match status" value="1"/>
</dbReference>